<evidence type="ECO:0000256" key="7">
    <source>
        <dbReference type="ARBA" id="ARBA00023180"/>
    </source>
</evidence>
<feature type="domain" description="Glycosyltransferase 61 catalytic" evidence="9">
    <location>
        <begin position="261"/>
        <end position="366"/>
    </location>
</feature>
<keyword evidence="5" id="KW-1133">Transmembrane helix</keyword>
<keyword evidence="2" id="KW-0328">Glycosyltransferase</keyword>
<dbReference type="PANTHER" id="PTHR20961:SF38">
    <property type="entry name" value="PROTEIN O-LINKED-MANNOSE BETA-1,4-N-ACETYLGLUCOSAMINYLTRANSFERASE 2"/>
    <property type="match status" value="1"/>
</dbReference>
<organism evidence="10 11">
    <name type="scientific">Holothuria leucospilota</name>
    <name type="common">Black long sea cucumber</name>
    <name type="synonym">Mertensiothuria leucospilota</name>
    <dbReference type="NCBI Taxonomy" id="206669"/>
    <lineage>
        <taxon>Eukaryota</taxon>
        <taxon>Metazoa</taxon>
        <taxon>Echinodermata</taxon>
        <taxon>Eleutherozoa</taxon>
        <taxon>Echinozoa</taxon>
        <taxon>Holothuroidea</taxon>
        <taxon>Aspidochirotacea</taxon>
        <taxon>Aspidochirotida</taxon>
        <taxon>Holothuriidae</taxon>
        <taxon>Holothuria</taxon>
    </lineage>
</organism>
<feature type="signal peptide" evidence="8">
    <location>
        <begin position="1"/>
        <end position="22"/>
    </location>
</feature>
<evidence type="ECO:0000256" key="3">
    <source>
        <dbReference type="ARBA" id="ARBA00022679"/>
    </source>
</evidence>
<dbReference type="OrthoDB" id="529273at2759"/>
<keyword evidence="7" id="KW-0325">Glycoprotein</keyword>
<evidence type="ECO:0000256" key="2">
    <source>
        <dbReference type="ARBA" id="ARBA00022676"/>
    </source>
</evidence>
<evidence type="ECO:0000313" key="11">
    <source>
        <dbReference type="Proteomes" id="UP001152320"/>
    </source>
</evidence>
<keyword evidence="11" id="KW-1185">Reference proteome</keyword>
<evidence type="ECO:0000256" key="5">
    <source>
        <dbReference type="ARBA" id="ARBA00022989"/>
    </source>
</evidence>
<keyword evidence="3" id="KW-0808">Transferase</keyword>
<dbReference type="InterPro" id="IPR049625">
    <property type="entry name" value="Glyco_transf_61_cat"/>
</dbReference>
<dbReference type="GO" id="GO:0016020">
    <property type="term" value="C:membrane"/>
    <property type="evidence" value="ECO:0007669"/>
    <property type="project" value="UniProtKB-SubCell"/>
</dbReference>
<keyword evidence="8" id="KW-0732">Signal</keyword>
<dbReference type="InterPro" id="IPR007657">
    <property type="entry name" value="Glycosyltransferase_61"/>
</dbReference>
<comment type="caution">
    <text evidence="10">The sequence shown here is derived from an EMBL/GenBank/DDBJ whole genome shotgun (WGS) entry which is preliminary data.</text>
</comment>
<keyword evidence="4" id="KW-0812">Transmembrane</keyword>
<dbReference type="PANTHER" id="PTHR20961">
    <property type="entry name" value="GLYCOSYLTRANSFERASE"/>
    <property type="match status" value="1"/>
</dbReference>
<evidence type="ECO:0000256" key="1">
    <source>
        <dbReference type="ARBA" id="ARBA00004167"/>
    </source>
</evidence>
<gene>
    <name evidence="10" type="ORF">HOLleu_36153</name>
</gene>
<dbReference type="GO" id="GO:0005783">
    <property type="term" value="C:endoplasmic reticulum"/>
    <property type="evidence" value="ECO:0007669"/>
    <property type="project" value="TreeGrafter"/>
</dbReference>
<accession>A0A9Q0YQZ0</accession>
<dbReference type="EMBL" id="JAIZAY010000019">
    <property type="protein sequence ID" value="KAJ8023656.1"/>
    <property type="molecule type" value="Genomic_DNA"/>
</dbReference>
<reference evidence="10" key="1">
    <citation type="submission" date="2021-10" db="EMBL/GenBank/DDBJ databases">
        <title>Tropical sea cucumber genome reveals ecological adaptation and Cuvierian tubules defense mechanism.</title>
        <authorList>
            <person name="Chen T."/>
        </authorList>
    </citation>
    <scope>NUCLEOTIDE SEQUENCE</scope>
    <source>
        <strain evidence="10">Nanhai2018</strain>
        <tissue evidence="10">Muscle</tissue>
    </source>
</reference>
<name>A0A9Q0YQZ0_HOLLE</name>
<evidence type="ECO:0000256" key="6">
    <source>
        <dbReference type="ARBA" id="ARBA00023136"/>
    </source>
</evidence>
<evidence type="ECO:0000256" key="4">
    <source>
        <dbReference type="ARBA" id="ARBA00022692"/>
    </source>
</evidence>
<evidence type="ECO:0000256" key="8">
    <source>
        <dbReference type="SAM" id="SignalP"/>
    </source>
</evidence>
<dbReference type="GO" id="GO:0097363">
    <property type="term" value="F:protein O-acetylglucosaminyltransferase activity"/>
    <property type="evidence" value="ECO:0007669"/>
    <property type="project" value="TreeGrafter"/>
</dbReference>
<dbReference type="GO" id="GO:0035269">
    <property type="term" value="P:protein O-linked glycosylation via mannose"/>
    <property type="evidence" value="ECO:0007669"/>
    <property type="project" value="TreeGrafter"/>
</dbReference>
<comment type="subcellular location">
    <subcellularLocation>
        <location evidence="1">Membrane</location>
        <topology evidence="1">Single-pass membrane protein</topology>
    </subcellularLocation>
</comment>
<evidence type="ECO:0000259" key="9">
    <source>
        <dbReference type="Pfam" id="PF04577"/>
    </source>
</evidence>
<sequence length="477" mass="55074">MERLTFLLKVIVMAITVDEILFRTTWIPNNSDWVKPTYFEFFKKDLNLAPEGDIAWCTGTLESGKMCNFRNICYSHVDEVFVMIKNDESFAERNYSLPVFYFNESGKGRFPVILRTDSVNLTTAVGAFYPFQYFEVSSEFISRRGYQFINYLEGKYLLYHPFVQTNIMHFLHDDLLPIFTTMSRYDDMTDVPVRTLVAHSSPLTYGSELLKLVSKYDPISQTVLSLEPKESLTCFEDVWVGLSRETVWYQYGFNDIVEGHVSESKLNLEYIKQFTDFVKKGFKIPQLCTDTNYGVLFSRKETRLILNEKDLAKAIATALDIDVIEVSMEHNSVPEIIKIISCAKFATGIHGSLLIFSMFLPQSSVLLELYPFALNPNSYTPYRTLMSVSGMDVEYLTWRNTNRSNTFTHDSNDAINGGINHLSIEEQERIRNSNEVPPHPCCYDPEFRFRLNQDTIVDIPSVVDILKRSRLLSIPTR</sequence>
<protein>
    <submittedName>
        <fullName evidence="10">Protein O-linked-mannose beta-1,4-N-acetylglucosaminyltransferase 2</fullName>
    </submittedName>
</protein>
<feature type="chain" id="PRO_5040294890" evidence="8">
    <location>
        <begin position="23"/>
        <end position="477"/>
    </location>
</feature>
<evidence type="ECO:0000313" key="10">
    <source>
        <dbReference type="EMBL" id="KAJ8023656.1"/>
    </source>
</evidence>
<dbReference type="AlphaFoldDB" id="A0A9Q0YQZ0"/>
<proteinExistence type="predicted"/>
<dbReference type="Pfam" id="PF04577">
    <property type="entry name" value="Glyco_transf_61"/>
    <property type="match status" value="1"/>
</dbReference>
<dbReference type="Proteomes" id="UP001152320">
    <property type="component" value="Chromosome 19"/>
</dbReference>
<keyword evidence="6" id="KW-0472">Membrane</keyword>